<feature type="compositionally biased region" description="Acidic residues" evidence="9">
    <location>
        <begin position="396"/>
        <end position="408"/>
    </location>
</feature>
<dbReference type="PANTHER" id="PTHR22937">
    <property type="entry name" value="E3 UBIQUITIN-PROTEIN LIGASE RNF165"/>
    <property type="match status" value="1"/>
</dbReference>
<proteinExistence type="predicted"/>
<organism evidence="11 12">
    <name type="scientific">Priapulus caudatus</name>
    <name type="common">Priapulid worm</name>
    <dbReference type="NCBI Taxonomy" id="37621"/>
    <lineage>
        <taxon>Eukaryota</taxon>
        <taxon>Metazoa</taxon>
        <taxon>Ecdysozoa</taxon>
        <taxon>Scalidophora</taxon>
        <taxon>Priapulida</taxon>
        <taxon>Priapulimorpha</taxon>
        <taxon>Priapulimorphida</taxon>
        <taxon>Priapulidae</taxon>
        <taxon>Priapulus</taxon>
    </lineage>
</organism>
<evidence type="ECO:0000313" key="11">
    <source>
        <dbReference type="Proteomes" id="UP000695022"/>
    </source>
</evidence>
<gene>
    <name evidence="12" type="primary">LOC106806751</name>
</gene>
<evidence type="ECO:0000256" key="9">
    <source>
        <dbReference type="SAM" id="MobiDB-lite"/>
    </source>
</evidence>
<dbReference type="Proteomes" id="UP000695022">
    <property type="component" value="Unplaced"/>
</dbReference>
<dbReference type="GeneID" id="106806751"/>
<feature type="compositionally biased region" description="Low complexity" evidence="9">
    <location>
        <begin position="670"/>
        <end position="690"/>
    </location>
</feature>
<evidence type="ECO:0000256" key="4">
    <source>
        <dbReference type="ARBA" id="ARBA00022723"/>
    </source>
</evidence>
<feature type="compositionally biased region" description="Basic and acidic residues" evidence="9">
    <location>
        <begin position="239"/>
        <end position="265"/>
    </location>
</feature>
<evidence type="ECO:0000259" key="10">
    <source>
        <dbReference type="PROSITE" id="PS50089"/>
    </source>
</evidence>
<dbReference type="InterPro" id="IPR045191">
    <property type="entry name" value="MBR1/2-like"/>
</dbReference>
<evidence type="ECO:0000256" key="8">
    <source>
        <dbReference type="PROSITE-ProRule" id="PRU00175"/>
    </source>
</evidence>
<dbReference type="PROSITE" id="PS50089">
    <property type="entry name" value="ZF_RING_2"/>
    <property type="match status" value="1"/>
</dbReference>
<dbReference type="SMART" id="SM00184">
    <property type="entry name" value="RING"/>
    <property type="match status" value="1"/>
</dbReference>
<reference evidence="12" key="1">
    <citation type="submission" date="2025-08" db="UniProtKB">
        <authorList>
            <consortium name="RefSeq"/>
        </authorList>
    </citation>
    <scope>IDENTIFICATION</scope>
</reference>
<dbReference type="EC" id="2.3.2.27" evidence="2"/>
<dbReference type="RefSeq" id="XP_014664292.1">
    <property type="nucleotide sequence ID" value="XM_014808806.1"/>
</dbReference>
<evidence type="ECO:0000256" key="2">
    <source>
        <dbReference type="ARBA" id="ARBA00012483"/>
    </source>
</evidence>
<feature type="region of interest" description="Disordered" evidence="9">
    <location>
        <begin position="345"/>
        <end position="364"/>
    </location>
</feature>
<feature type="compositionally biased region" description="Low complexity" evidence="9">
    <location>
        <begin position="158"/>
        <end position="167"/>
    </location>
</feature>
<dbReference type="InterPro" id="IPR001841">
    <property type="entry name" value="Znf_RING"/>
</dbReference>
<keyword evidence="5 8" id="KW-0863">Zinc-finger</keyword>
<evidence type="ECO:0000256" key="3">
    <source>
        <dbReference type="ARBA" id="ARBA00022679"/>
    </source>
</evidence>
<evidence type="ECO:0000313" key="12">
    <source>
        <dbReference type="RefSeq" id="XP_014664292.1"/>
    </source>
</evidence>
<feature type="region of interest" description="Disordered" evidence="9">
    <location>
        <begin position="144"/>
        <end position="267"/>
    </location>
</feature>
<evidence type="ECO:0000256" key="6">
    <source>
        <dbReference type="ARBA" id="ARBA00022786"/>
    </source>
</evidence>
<feature type="region of interest" description="Disordered" evidence="9">
    <location>
        <begin position="396"/>
        <end position="536"/>
    </location>
</feature>
<feature type="compositionally biased region" description="Basic residues" evidence="9">
    <location>
        <begin position="345"/>
        <end position="357"/>
    </location>
</feature>
<feature type="compositionally biased region" description="Polar residues" evidence="9">
    <location>
        <begin position="484"/>
        <end position="502"/>
    </location>
</feature>
<dbReference type="InterPro" id="IPR013083">
    <property type="entry name" value="Znf_RING/FYVE/PHD"/>
</dbReference>
<dbReference type="CDD" id="cd16681">
    <property type="entry name" value="RING-H2_RNF111"/>
    <property type="match status" value="1"/>
</dbReference>
<comment type="catalytic activity">
    <reaction evidence="1">
        <text>S-ubiquitinyl-[E2 ubiquitin-conjugating enzyme]-L-cysteine + [acceptor protein]-L-lysine = [E2 ubiquitin-conjugating enzyme]-L-cysteine + N(6)-ubiquitinyl-[acceptor protein]-L-lysine.</text>
        <dbReference type="EC" id="2.3.2.27"/>
    </reaction>
</comment>
<sequence length="969" mass="107341">MASSGHAEDELLVVYGESGRANEAGRDHWTHMKDESDDQEDMLQGTPLISLHQAPAGSDTIIDVVSDGDFALHTTLGDGITEAFVRQSMDMMDTGGVDVMTDAPTHHVDMSVWLREPQGASTVRHIIPHTHQEAARHAMPRLYPESTGCRSGPMWGNSPSSTHSSHSILGSNPLGLPPTVGARHHASLGSSHRSAFRSYSGRPRPPRDVETGGGARSRRDAEPVPTTAMRSHRCNPEIGHGHREQRPLGRSGVHGERAGREDRSPHMSSMCLLGSRRPPTRHSLLPAAQKRDGNHLDDAKVRKRFSPIREQPPQFRVVAAATTSEDEQPSTSGLCLPRIGLHAAAARHPKQKRKSGVRVRPPDPVPDYYFSTSSSDSDSDFGMEMALHRMPRYFDESTDSEDTIEVVDEPQAGSGARTRTRGGVTAAADNSTKKGGKAKSSKGAAQAAASAGGTTARGHTYQMAEEGSDLPAYGERDGSGHVYTGSQQRPGGSATGRSTQECSAVHAERRRARRNKWAALPPDLQLDSSSDDSESDIEVVAVQPEVSQPSSSRSRAVVVDLTNDTDDERVTRGWTLPSLQLPSEEVVSSGAVASNQQCDRWMRNLEIPRASCCYQNSDVSTRQTGNVDHPSQSCIEASGANMTEYRRPICHPSFDRQSHPVAHSCRVPMSHQYQRQQLQQQHPSYPPQSSGHATRGATTQDFHHHYHHVVPTGPQLNPQHQRLLQAHHRMQEANRRQLEQHTLSMSRRNLSLAMVRDVSLNPAENPVSQSVEYRPEATSIHTEVVIQSTGEQQPHQHLHHHLHHYHHGPPRLHHLNISIAPGVPPPIHEIPSAYPPPPYPMMPHLPRHMQARMTGRMYARPLPTYEELIHLEEQIGIVNRGASPTTIERNTYPHKYKKIVRVIEDENQEEVSERCTICLCDFEENEDVRRLPCMHLYHTVCVDQWLVTNKHCPICRVDIEAQSKECIMG</sequence>
<keyword evidence="7" id="KW-0862">Zinc</keyword>
<keyword evidence="3" id="KW-0808">Transferase</keyword>
<keyword evidence="4" id="KW-0479">Metal-binding</keyword>
<keyword evidence="11" id="KW-1185">Reference proteome</keyword>
<evidence type="ECO:0000256" key="5">
    <source>
        <dbReference type="ARBA" id="ARBA00022771"/>
    </source>
</evidence>
<feature type="domain" description="RING-type" evidence="10">
    <location>
        <begin position="915"/>
        <end position="956"/>
    </location>
</feature>
<feature type="compositionally biased region" description="Low complexity" evidence="9">
    <location>
        <begin position="441"/>
        <end position="456"/>
    </location>
</feature>
<accession>A0ABM1DWH1</accession>
<dbReference type="PANTHER" id="PTHR22937:SF65">
    <property type="entry name" value="E3 UBIQUITIN-PROTEIN LIGASE ARK2C"/>
    <property type="match status" value="1"/>
</dbReference>
<dbReference type="Pfam" id="PF13639">
    <property type="entry name" value="zf-RING_2"/>
    <property type="match status" value="1"/>
</dbReference>
<protein>
    <recommendedName>
        <fullName evidence="2">RING-type E3 ubiquitin transferase</fullName>
        <ecNumber evidence="2">2.3.2.27</ecNumber>
    </recommendedName>
</protein>
<evidence type="ECO:0000256" key="7">
    <source>
        <dbReference type="ARBA" id="ARBA00022833"/>
    </source>
</evidence>
<dbReference type="SUPFAM" id="SSF57850">
    <property type="entry name" value="RING/U-box"/>
    <property type="match status" value="1"/>
</dbReference>
<feature type="compositionally biased region" description="Low complexity" evidence="9">
    <location>
        <begin position="412"/>
        <end position="428"/>
    </location>
</feature>
<name>A0ABM1DWH1_PRICU</name>
<keyword evidence="6" id="KW-0833">Ubl conjugation pathway</keyword>
<dbReference type="Gene3D" id="3.30.40.10">
    <property type="entry name" value="Zinc/RING finger domain, C3HC4 (zinc finger)"/>
    <property type="match status" value="1"/>
</dbReference>
<evidence type="ECO:0000256" key="1">
    <source>
        <dbReference type="ARBA" id="ARBA00000900"/>
    </source>
</evidence>
<feature type="region of interest" description="Disordered" evidence="9">
    <location>
        <begin position="670"/>
        <end position="696"/>
    </location>
</feature>